<evidence type="ECO:0000256" key="5">
    <source>
        <dbReference type="SAM" id="Phobius"/>
    </source>
</evidence>
<comment type="caution">
    <text evidence="8">The sequence shown here is derived from an EMBL/GenBank/DDBJ whole genome shotgun (WGS) entry which is preliminary data.</text>
</comment>
<comment type="subcellular location">
    <subcellularLocation>
        <location evidence="1">Membrane</location>
    </subcellularLocation>
</comment>
<dbReference type="SMART" id="SM00283">
    <property type="entry name" value="MA"/>
    <property type="match status" value="1"/>
</dbReference>
<evidence type="ECO:0000256" key="3">
    <source>
        <dbReference type="ARBA" id="ARBA00029447"/>
    </source>
</evidence>
<dbReference type="Pfam" id="PF00672">
    <property type="entry name" value="HAMP"/>
    <property type="match status" value="1"/>
</dbReference>
<dbReference type="GO" id="GO:0016020">
    <property type="term" value="C:membrane"/>
    <property type="evidence" value="ECO:0007669"/>
    <property type="project" value="UniProtKB-SubCell"/>
</dbReference>
<reference evidence="8 9" key="1">
    <citation type="submission" date="2020-02" db="EMBL/GenBank/DDBJ databases">
        <authorList>
            <person name="Yang Z."/>
        </authorList>
    </citation>
    <scope>NUCLEOTIDE SEQUENCE [LARGE SCALE GENOMIC DNA]</scope>
    <source>
        <strain evidence="8 9">HX-7-9</strain>
    </source>
</reference>
<feature type="transmembrane region" description="Helical" evidence="5">
    <location>
        <begin position="192"/>
        <end position="212"/>
    </location>
</feature>
<dbReference type="CDD" id="cd11386">
    <property type="entry name" value="MCP_signal"/>
    <property type="match status" value="1"/>
</dbReference>
<feature type="domain" description="Methyl-accepting transducer" evidence="6">
    <location>
        <begin position="273"/>
        <end position="509"/>
    </location>
</feature>
<dbReference type="Pfam" id="PF12729">
    <property type="entry name" value="4HB_MCP_1"/>
    <property type="match status" value="1"/>
</dbReference>
<keyword evidence="5" id="KW-0472">Membrane</keyword>
<dbReference type="FunFam" id="1.10.287.950:FF:000001">
    <property type="entry name" value="Methyl-accepting chemotaxis sensory transducer"/>
    <property type="match status" value="1"/>
</dbReference>
<dbReference type="GO" id="GO:0006935">
    <property type="term" value="P:chemotaxis"/>
    <property type="evidence" value="ECO:0007669"/>
    <property type="project" value="UniProtKB-ARBA"/>
</dbReference>
<dbReference type="PROSITE" id="PS50111">
    <property type="entry name" value="CHEMOTAXIS_TRANSDUC_2"/>
    <property type="match status" value="1"/>
</dbReference>
<dbReference type="InterPro" id="IPR004089">
    <property type="entry name" value="MCPsignal_dom"/>
</dbReference>
<evidence type="ECO:0000313" key="9">
    <source>
        <dbReference type="Proteomes" id="UP000482578"/>
    </source>
</evidence>
<dbReference type="Gene3D" id="1.10.287.950">
    <property type="entry name" value="Methyl-accepting chemotaxis protein"/>
    <property type="match status" value="1"/>
</dbReference>
<keyword evidence="2 4" id="KW-0807">Transducer</keyword>
<dbReference type="InterPro" id="IPR003660">
    <property type="entry name" value="HAMP_dom"/>
</dbReference>
<dbReference type="InterPro" id="IPR024478">
    <property type="entry name" value="HlyB_4HB_MCP"/>
</dbReference>
<evidence type="ECO:0000256" key="4">
    <source>
        <dbReference type="PROSITE-ProRule" id="PRU00284"/>
    </source>
</evidence>
<name>A0A6B2KSU2_9NEIS</name>
<keyword evidence="9" id="KW-1185">Reference proteome</keyword>
<feature type="domain" description="HAMP" evidence="7">
    <location>
        <begin position="215"/>
        <end position="268"/>
    </location>
</feature>
<evidence type="ECO:0000256" key="2">
    <source>
        <dbReference type="ARBA" id="ARBA00023224"/>
    </source>
</evidence>
<protein>
    <submittedName>
        <fullName evidence="8">Methyl-accepting chemotaxis protein</fullName>
    </submittedName>
</protein>
<dbReference type="RefSeq" id="WP_163316414.1">
    <property type="nucleotide sequence ID" value="NZ_JAAGAA010000009.1"/>
</dbReference>
<dbReference type="Proteomes" id="UP000482578">
    <property type="component" value="Unassembled WGS sequence"/>
</dbReference>
<comment type="similarity">
    <text evidence="3">Belongs to the methyl-accepting chemotaxis (MCP) protein family.</text>
</comment>
<dbReference type="PANTHER" id="PTHR32089:SF112">
    <property type="entry name" value="LYSOZYME-LIKE PROTEIN-RELATED"/>
    <property type="match status" value="1"/>
</dbReference>
<keyword evidence="5" id="KW-0812">Transmembrane</keyword>
<evidence type="ECO:0000259" key="7">
    <source>
        <dbReference type="PROSITE" id="PS50885"/>
    </source>
</evidence>
<sequence length="545" mass="57414">MRKSLSISARLYGQSLVLLAAMLLAGVLGLLALKDANQALASVYEDRTVPLVDLGEIRGNLEQMLVKSYIVLDEYERGNFAAIAGVDAEIGKSLGENAELWKKYTATRLTDEEAGLVKRYEALTQARLPVLEKLRAGARQPGTELATLEALQVDYDRRADEALQVLGELVLLQARVAAEARAAAQADYERTLLLLSGLLLASVAGGLLYTFLNVRSVAAPLEAVGQVIEAASLRGDFRQRVKVAHNDEVGRMAHAFNGLLDSLAVTFRDLGGEVAGFRKLAAEVSASATQVAAVSEQSSQASVAMAATVEQMMVAVQQITDNAQQANLQTRKAREGAGNGEAVVRQTVGQIGEVAGSVEAGAAEVELLNEQAQKISSVVQVIRDIADQTNLLALNAAIEAARAGEQGRGFAVVADEVRKLAERTSLSTGEISGLLGEVSSGTQQAVASMQKTVGQVTQSVARAREAQDAIGEVHGNAEQILEQVEGISLALSEQSAANQAIAQKVETVAQAAEENSRVVRQVAGAAGEVSSAAERMHAALARFSV</sequence>
<evidence type="ECO:0000313" key="8">
    <source>
        <dbReference type="EMBL" id="NDV13208.1"/>
    </source>
</evidence>
<dbReference type="AlphaFoldDB" id="A0A6B2KSU2"/>
<dbReference type="SMART" id="SM00304">
    <property type="entry name" value="HAMP"/>
    <property type="match status" value="1"/>
</dbReference>
<dbReference type="EMBL" id="JAAGAA010000009">
    <property type="protein sequence ID" value="NDV13208.1"/>
    <property type="molecule type" value="Genomic_DNA"/>
</dbReference>
<dbReference type="PROSITE" id="PS50885">
    <property type="entry name" value="HAMP"/>
    <property type="match status" value="1"/>
</dbReference>
<dbReference type="SUPFAM" id="SSF58104">
    <property type="entry name" value="Methyl-accepting chemotaxis protein (MCP) signaling domain"/>
    <property type="match status" value="1"/>
</dbReference>
<evidence type="ECO:0000259" key="6">
    <source>
        <dbReference type="PROSITE" id="PS50111"/>
    </source>
</evidence>
<organism evidence="8 9">
    <name type="scientific">Crenobacter caeni</name>
    <dbReference type="NCBI Taxonomy" id="2705474"/>
    <lineage>
        <taxon>Bacteria</taxon>
        <taxon>Pseudomonadati</taxon>
        <taxon>Pseudomonadota</taxon>
        <taxon>Betaproteobacteria</taxon>
        <taxon>Neisseriales</taxon>
        <taxon>Neisseriaceae</taxon>
        <taxon>Crenobacter</taxon>
    </lineage>
</organism>
<dbReference type="Pfam" id="PF00015">
    <property type="entry name" value="MCPsignal"/>
    <property type="match status" value="1"/>
</dbReference>
<accession>A0A6B2KSU2</accession>
<proteinExistence type="inferred from homology"/>
<keyword evidence="5" id="KW-1133">Transmembrane helix</keyword>
<dbReference type="CDD" id="cd06225">
    <property type="entry name" value="HAMP"/>
    <property type="match status" value="1"/>
</dbReference>
<dbReference type="GO" id="GO:0007165">
    <property type="term" value="P:signal transduction"/>
    <property type="evidence" value="ECO:0007669"/>
    <property type="project" value="UniProtKB-KW"/>
</dbReference>
<dbReference type="PANTHER" id="PTHR32089">
    <property type="entry name" value="METHYL-ACCEPTING CHEMOTAXIS PROTEIN MCPB"/>
    <property type="match status" value="1"/>
</dbReference>
<gene>
    <name evidence="8" type="ORF">GZH52_10460</name>
</gene>
<evidence type="ECO:0000256" key="1">
    <source>
        <dbReference type="ARBA" id="ARBA00004370"/>
    </source>
</evidence>